<keyword evidence="6 9" id="KW-0472">Membrane</keyword>
<dbReference type="Pfam" id="PF02949">
    <property type="entry name" value="7tm_6"/>
    <property type="match status" value="1"/>
</dbReference>
<evidence type="ECO:0000313" key="11">
    <source>
        <dbReference type="RefSeq" id="XP_023948093.2"/>
    </source>
</evidence>
<dbReference type="OrthoDB" id="7404136at2759"/>
<feature type="transmembrane region" description="Helical" evidence="9">
    <location>
        <begin position="302"/>
        <end position="321"/>
    </location>
</feature>
<evidence type="ECO:0000256" key="9">
    <source>
        <dbReference type="RuleBase" id="RU351113"/>
    </source>
</evidence>
<dbReference type="GO" id="GO:0005549">
    <property type="term" value="F:odorant binding"/>
    <property type="evidence" value="ECO:0007669"/>
    <property type="project" value="InterPro"/>
</dbReference>
<keyword evidence="5 9" id="KW-1133">Transmembrane helix</keyword>
<name>A0A6J1NTB4_BICAN</name>
<keyword evidence="10" id="KW-1185">Reference proteome</keyword>
<keyword evidence="7 9" id="KW-0675">Receptor</keyword>
<evidence type="ECO:0000256" key="5">
    <source>
        <dbReference type="ARBA" id="ARBA00022989"/>
    </source>
</evidence>
<dbReference type="GO" id="GO:0004984">
    <property type="term" value="F:olfactory receptor activity"/>
    <property type="evidence" value="ECO:0007669"/>
    <property type="project" value="InterPro"/>
</dbReference>
<evidence type="ECO:0000256" key="8">
    <source>
        <dbReference type="ARBA" id="ARBA00023224"/>
    </source>
</evidence>
<dbReference type="GO" id="GO:0005886">
    <property type="term" value="C:plasma membrane"/>
    <property type="evidence" value="ECO:0007669"/>
    <property type="project" value="UniProtKB-SubCell"/>
</dbReference>
<feature type="transmembrane region" description="Helical" evidence="9">
    <location>
        <begin position="269"/>
        <end position="290"/>
    </location>
</feature>
<evidence type="ECO:0000256" key="1">
    <source>
        <dbReference type="ARBA" id="ARBA00004141"/>
    </source>
</evidence>
<accession>A0A6J1NTB4</accession>
<proteinExistence type="inferred from homology"/>
<keyword evidence="3 9" id="KW-0812">Transmembrane</keyword>
<dbReference type="PANTHER" id="PTHR21137">
    <property type="entry name" value="ODORANT RECEPTOR"/>
    <property type="match status" value="1"/>
</dbReference>
<dbReference type="GO" id="GO:0007165">
    <property type="term" value="P:signal transduction"/>
    <property type="evidence" value="ECO:0007669"/>
    <property type="project" value="UniProtKB-KW"/>
</dbReference>
<evidence type="ECO:0000256" key="4">
    <source>
        <dbReference type="ARBA" id="ARBA00022725"/>
    </source>
</evidence>
<comment type="similarity">
    <text evidence="9">Belongs to the insect chemoreceptor superfamily. Heteromeric odorant receptor channel (TC 1.A.69) family.</text>
</comment>
<keyword evidence="4 9" id="KW-0552">Olfaction</keyword>
<comment type="subcellular location">
    <subcellularLocation>
        <location evidence="9">Cell membrane</location>
        <topology evidence="9">Multi-pass membrane protein</topology>
    </subcellularLocation>
    <subcellularLocation>
        <location evidence="1">Membrane</location>
        <topology evidence="1">Multi-pass membrane protein</topology>
    </subcellularLocation>
</comment>
<comment type="caution">
    <text evidence="9">Lacks conserved residue(s) required for the propagation of feature annotation.</text>
</comment>
<organism evidence="10 11">
    <name type="scientific">Bicyclus anynana</name>
    <name type="common">Squinting bush brown butterfly</name>
    <dbReference type="NCBI Taxonomy" id="110368"/>
    <lineage>
        <taxon>Eukaryota</taxon>
        <taxon>Metazoa</taxon>
        <taxon>Ecdysozoa</taxon>
        <taxon>Arthropoda</taxon>
        <taxon>Hexapoda</taxon>
        <taxon>Insecta</taxon>
        <taxon>Pterygota</taxon>
        <taxon>Neoptera</taxon>
        <taxon>Endopterygota</taxon>
        <taxon>Lepidoptera</taxon>
        <taxon>Glossata</taxon>
        <taxon>Ditrysia</taxon>
        <taxon>Papilionoidea</taxon>
        <taxon>Nymphalidae</taxon>
        <taxon>Satyrinae</taxon>
        <taxon>Satyrini</taxon>
        <taxon>Mycalesina</taxon>
        <taxon>Bicyclus</taxon>
    </lineage>
</organism>
<feature type="transmembrane region" description="Helical" evidence="9">
    <location>
        <begin position="38"/>
        <end position="60"/>
    </location>
</feature>
<sequence length="397" mass="45435">MSKFLLNLEDPENPLLGPTLWGLQRWGMWQPEKGIKQVIYNTVHVLAILFVLSQYVELWFIRFNMDMAMRNLSVTMLSTVCVIKAGTFIIWQKDWRRLVSFVSTTEKYQFSKKDTEADKIIQDYTKYSRSVTYFYWGLVFATVLTVILAPFAGYLSSSQIRMNETVPYPEILSSWAPFEKSKGFGYWIMVMEHALICCYGGGIVANYDSNAVVLMTFFAGQLDLIKLKCSNLFGDGEELISYQVAVKRIGECHQQHVLLVKYSKILNSLLSPVLFLYVIICSLMLCASAVQLTTEGTTTMQQIWIAEYLIALVAQLFLYCWHSNKVLYMSLSVDQGVYSSAWWSQEVRVRRSIALLGGQLNRRVVFTAGPFTKLTVSTFIGILKGSYSYYTLLSNRE</sequence>
<keyword evidence="8 9" id="KW-0807">Transducer</keyword>
<evidence type="ECO:0000256" key="6">
    <source>
        <dbReference type="ARBA" id="ARBA00023136"/>
    </source>
</evidence>
<evidence type="ECO:0000256" key="3">
    <source>
        <dbReference type="ARBA" id="ARBA00022692"/>
    </source>
</evidence>
<reference evidence="11" key="1">
    <citation type="submission" date="2025-08" db="UniProtKB">
        <authorList>
            <consortium name="RefSeq"/>
        </authorList>
    </citation>
    <scope>IDENTIFICATION</scope>
</reference>
<dbReference type="AlphaFoldDB" id="A0A6J1NTB4"/>
<evidence type="ECO:0000256" key="7">
    <source>
        <dbReference type="ARBA" id="ARBA00023170"/>
    </source>
</evidence>
<feature type="transmembrane region" description="Helical" evidence="9">
    <location>
        <begin position="133"/>
        <end position="155"/>
    </location>
</feature>
<protein>
    <recommendedName>
        <fullName evidence="9">Odorant receptor</fullName>
    </recommendedName>
</protein>
<dbReference type="PANTHER" id="PTHR21137:SF40">
    <property type="entry name" value="ODORANT RECEPTOR 56A"/>
    <property type="match status" value="1"/>
</dbReference>
<evidence type="ECO:0000313" key="10">
    <source>
        <dbReference type="Proteomes" id="UP001652582"/>
    </source>
</evidence>
<feature type="transmembrane region" description="Helical" evidence="9">
    <location>
        <begin position="72"/>
        <end position="91"/>
    </location>
</feature>
<keyword evidence="2 9" id="KW-0716">Sensory transduction</keyword>
<dbReference type="Proteomes" id="UP001652582">
    <property type="component" value="Chromosome 22"/>
</dbReference>
<dbReference type="GeneID" id="112053057"/>
<dbReference type="RefSeq" id="XP_023948093.2">
    <property type="nucleotide sequence ID" value="XM_024092325.2"/>
</dbReference>
<dbReference type="InterPro" id="IPR004117">
    <property type="entry name" value="7tm6_olfct_rcpt"/>
</dbReference>
<dbReference type="KEGG" id="bany:112053057"/>
<gene>
    <name evidence="11" type="primary">LOC112053057</name>
</gene>
<evidence type="ECO:0000256" key="2">
    <source>
        <dbReference type="ARBA" id="ARBA00022606"/>
    </source>
</evidence>